<dbReference type="HAMAP" id="MF_01416">
    <property type="entry name" value="ATP_synth_delta_bact"/>
    <property type="match status" value="1"/>
</dbReference>
<dbReference type="Gene3D" id="1.10.520.20">
    <property type="entry name" value="N-terminal domain of the delta subunit of the F1F0-ATP synthase"/>
    <property type="match status" value="1"/>
</dbReference>
<evidence type="ECO:0000256" key="7">
    <source>
        <dbReference type="HAMAP-Rule" id="MF_01416"/>
    </source>
</evidence>
<accession>I0KEC6</accession>
<dbReference type="Pfam" id="PF00213">
    <property type="entry name" value="OSCP"/>
    <property type="match status" value="1"/>
</dbReference>
<keyword evidence="2 7" id="KW-0813">Transport</keyword>
<protein>
    <recommendedName>
        <fullName evidence="7">ATP synthase subunit delta</fullName>
    </recommendedName>
    <alternativeName>
        <fullName evidence="7">ATP synthase F(1) sector subunit delta</fullName>
    </alternativeName>
    <alternativeName>
        <fullName evidence="7">F-type ATPase subunit delta</fullName>
        <shortName evidence="7">F-ATPase subunit delta</shortName>
    </alternativeName>
</protein>
<dbReference type="eggNOG" id="COG0712">
    <property type="taxonomic scope" value="Bacteria"/>
</dbReference>
<dbReference type="GO" id="GO:0045259">
    <property type="term" value="C:proton-transporting ATP synthase complex"/>
    <property type="evidence" value="ECO:0007669"/>
    <property type="project" value="UniProtKB-KW"/>
</dbReference>
<dbReference type="SUPFAM" id="SSF47928">
    <property type="entry name" value="N-terminal domain of the delta subunit of the F1F0-ATP synthase"/>
    <property type="match status" value="1"/>
</dbReference>
<dbReference type="InterPro" id="IPR026015">
    <property type="entry name" value="ATP_synth_OSCP/delta_N_sf"/>
</dbReference>
<keyword evidence="7" id="KW-0139">CF(1)</keyword>
<dbReference type="PANTHER" id="PTHR11910">
    <property type="entry name" value="ATP SYNTHASE DELTA CHAIN"/>
    <property type="match status" value="1"/>
</dbReference>
<dbReference type="OrthoDB" id="9802471at2"/>
<evidence type="ECO:0000256" key="4">
    <source>
        <dbReference type="ARBA" id="ARBA00023065"/>
    </source>
</evidence>
<keyword evidence="8" id="KW-0378">Hydrolase</keyword>
<dbReference type="GO" id="GO:0016787">
    <property type="term" value="F:hydrolase activity"/>
    <property type="evidence" value="ECO:0007669"/>
    <property type="project" value="UniProtKB-KW"/>
</dbReference>
<dbReference type="KEGG" id="fae:FAES_4480"/>
<reference evidence="8 9" key="1">
    <citation type="journal article" date="2012" name="J. Bacteriol.">
        <title>Genome Sequence of Fibrella aestuarina BUZ 2T, a Filamentous Marine Bacterium.</title>
        <authorList>
            <person name="Filippini M."/>
            <person name="Qi W."/>
            <person name="Blom J."/>
            <person name="Goesmann A."/>
            <person name="Smits T.H."/>
            <person name="Bagheri H.C."/>
        </authorList>
    </citation>
    <scope>NUCLEOTIDE SEQUENCE [LARGE SCALE GENOMIC DNA]</scope>
    <source>
        <strain evidence="9">BUZ 2T</strain>
    </source>
</reference>
<keyword evidence="9" id="KW-1185">Reference proteome</keyword>
<comment type="subcellular location">
    <subcellularLocation>
        <location evidence="7">Cell membrane</location>
        <topology evidence="7">Peripheral membrane protein</topology>
    </subcellularLocation>
    <subcellularLocation>
        <location evidence="1">Membrane</location>
    </subcellularLocation>
</comment>
<evidence type="ECO:0000256" key="3">
    <source>
        <dbReference type="ARBA" id="ARBA00022781"/>
    </source>
</evidence>
<dbReference type="HOGENOM" id="CLU_085114_4_1_10"/>
<keyword evidence="3 7" id="KW-0375">Hydrogen ion transport</keyword>
<dbReference type="GO" id="GO:0005886">
    <property type="term" value="C:plasma membrane"/>
    <property type="evidence" value="ECO:0007669"/>
    <property type="project" value="UniProtKB-SubCell"/>
</dbReference>
<dbReference type="PATRIC" id="fig|1166018.3.peg.1443"/>
<evidence type="ECO:0000256" key="1">
    <source>
        <dbReference type="ARBA" id="ARBA00004370"/>
    </source>
</evidence>
<keyword evidence="6 7" id="KW-0066">ATP synthesis</keyword>
<comment type="function">
    <text evidence="7">F(1)F(0) ATP synthase produces ATP from ADP in the presence of a proton or sodium gradient. F-type ATPases consist of two structural domains, F(1) containing the extramembraneous catalytic core and F(0) containing the membrane proton channel, linked together by a central stalk and a peripheral stalk. During catalysis, ATP synthesis in the catalytic domain of F(1) is coupled via a rotary mechanism of the central stalk subunits to proton translocation.</text>
</comment>
<dbReference type="PRINTS" id="PR00125">
    <property type="entry name" value="ATPASEDELTA"/>
</dbReference>
<dbReference type="NCBIfam" id="TIGR01145">
    <property type="entry name" value="ATP_synt_delta"/>
    <property type="match status" value="1"/>
</dbReference>
<dbReference type="STRING" id="1166018.FAES_4480"/>
<evidence type="ECO:0000256" key="2">
    <source>
        <dbReference type="ARBA" id="ARBA00022448"/>
    </source>
</evidence>
<sequence>MAVGTVATRYAKSLIDLAQEKGIVQELSGDMQFFQKTLAENRQLGVLLKNPIVRNAKKWSIINAVFGSRLNPMTLSFFQIVAQKGRDNILEDIAVAFNQQVDVMKGVERATVITTTPLTDELRTQLKAKVQSLTKAKLVELEEKIDPRLIGGYVLRVGDQQVDASIKSQLNDLRLTFLN</sequence>
<keyword evidence="5 7" id="KW-0472">Membrane</keyword>
<comment type="similarity">
    <text evidence="7">Belongs to the ATPase delta chain family.</text>
</comment>
<evidence type="ECO:0000256" key="5">
    <source>
        <dbReference type="ARBA" id="ARBA00023136"/>
    </source>
</evidence>
<dbReference type="AlphaFoldDB" id="I0KEC6"/>
<dbReference type="PROSITE" id="PS00389">
    <property type="entry name" value="ATPASE_DELTA"/>
    <property type="match status" value="1"/>
</dbReference>
<dbReference type="RefSeq" id="WP_015333578.1">
    <property type="nucleotide sequence ID" value="NC_020054.1"/>
</dbReference>
<organism evidence="8 9">
    <name type="scientific">Fibrella aestuarina BUZ 2</name>
    <dbReference type="NCBI Taxonomy" id="1166018"/>
    <lineage>
        <taxon>Bacteria</taxon>
        <taxon>Pseudomonadati</taxon>
        <taxon>Bacteroidota</taxon>
        <taxon>Cytophagia</taxon>
        <taxon>Cytophagales</taxon>
        <taxon>Spirosomataceae</taxon>
        <taxon>Fibrella</taxon>
    </lineage>
</organism>
<dbReference type="InterPro" id="IPR020781">
    <property type="entry name" value="ATPase_OSCP/d_CS"/>
</dbReference>
<keyword evidence="4 7" id="KW-0406">Ion transport</keyword>
<evidence type="ECO:0000256" key="6">
    <source>
        <dbReference type="ARBA" id="ARBA00023310"/>
    </source>
</evidence>
<dbReference type="GO" id="GO:0046933">
    <property type="term" value="F:proton-transporting ATP synthase activity, rotational mechanism"/>
    <property type="evidence" value="ECO:0007669"/>
    <property type="project" value="UniProtKB-UniRule"/>
</dbReference>
<comment type="function">
    <text evidence="7">This protein is part of the stalk that links CF(0) to CF(1). It either transmits conformational changes from CF(0) to CF(1) or is implicated in proton conduction.</text>
</comment>
<proteinExistence type="inferred from homology"/>
<name>I0KEC6_9BACT</name>
<evidence type="ECO:0000313" key="9">
    <source>
        <dbReference type="Proteomes" id="UP000011058"/>
    </source>
</evidence>
<dbReference type="InterPro" id="IPR000711">
    <property type="entry name" value="ATPase_OSCP/dsu"/>
</dbReference>
<evidence type="ECO:0000313" key="8">
    <source>
        <dbReference type="EMBL" id="CCH02479.1"/>
    </source>
</evidence>
<keyword evidence="7" id="KW-1003">Cell membrane</keyword>
<dbReference type="EMBL" id="HE796683">
    <property type="protein sequence ID" value="CCH02479.1"/>
    <property type="molecule type" value="Genomic_DNA"/>
</dbReference>
<dbReference type="Proteomes" id="UP000011058">
    <property type="component" value="Chromosome"/>
</dbReference>
<gene>
    <name evidence="7 8" type="primary">atpH</name>
    <name evidence="8" type="ORF">FAES_4480</name>
</gene>